<dbReference type="InterPro" id="IPR050727">
    <property type="entry name" value="GH43_arabinanases"/>
</dbReference>
<protein>
    <recommendedName>
        <fullName evidence="5">Endo-1,5-alpha-L-arabinanase A</fullName>
    </recommendedName>
</protein>
<evidence type="ECO:0000256" key="5">
    <source>
        <dbReference type="ARBA" id="ARBA00042202"/>
    </source>
</evidence>
<dbReference type="PANTHER" id="PTHR43301">
    <property type="entry name" value="ARABINAN ENDO-1,5-ALPHA-L-ARABINOSIDASE"/>
    <property type="match status" value="1"/>
</dbReference>
<keyword evidence="3" id="KW-0378">Hydrolase</keyword>
<dbReference type="EMBL" id="LR728032">
    <property type="protein sequence ID" value="VWO99950.1"/>
    <property type="molecule type" value="Genomic_DNA"/>
</dbReference>
<gene>
    <name evidence="10" type="primary">I1S7F8</name>
</gene>
<dbReference type="PANTHER" id="PTHR43301:SF3">
    <property type="entry name" value="ARABINAN ENDO-1,5-ALPHA-L-ARABINOSIDASE A-RELATED"/>
    <property type="match status" value="1"/>
</dbReference>
<feature type="compositionally biased region" description="Acidic residues" evidence="8">
    <location>
        <begin position="788"/>
        <end position="803"/>
    </location>
</feature>
<name>A0A5K1K2J8_9APHY</name>
<evidence type="ECO:0000256" key="9">
    <source>
        <dbReference type="SAM" id="SignalP"/>
    </source>
</evidence>
<comment type="similarity">
    <text evidence="2">Belongs to the glycosyl hydrolase 43 family.</text>
</comment>
<proteinExistence type="inferred from homology"/>
<feature type="chain" id="PRO_5023877812" description="Endo-1,5-alpha-L-arabinanase A" evidence="9">
    <location>
        <begin position="20"/>
        <end position="876"/>
    </location>
</feature>
<evidence type="ECO:0000256" key="8">
    <source>
        <dbReference type="SAM" id="MobiDB-lite"/>
    </source>
</evidence>
<evidence type="ECO:0000313" key="10">
    <source>
        <dbReference type="EMBL" id="VWO99950.1"/>
    </source>
</evidence>
<dbReference type="Gene3D" id="3.80.10.10">
    <property type="entry name" value="Ribonuclease Inhibitor"/>
    <property type="match status" value="1"/>
</dbReference>
<feature type="active site" description="Proton donor" evidence="6">
    <location>
        <position position="202"/>
    </location>
</feature>
<dbReference type="Pfam" id="PF04616">
    <property type="entry name" value="Glyco_hydro_43"/>
    <property type="match status" value="1"/>
</dbReference>
<dbReference type="AlphaFoldDB" id="A0A5K1K2J8"/>
<dbReference type="InterPro" id="IPR006710">
    <property type="entry name" value="Glyco_hydro_43"/>
</dbReference>
<organism evidence="10">
    <name type="scientific">Ganoderma boninense</name>
    <dbReference type="NCBI Taxonomy" id="34458"/>
    <lineage>
        <taxon>Eukaryota</taxon>
        <taxon>Fungi</taxon>
        <taxon>Dikarya</taxon>
        <taxon>Basidiomycota</taxon>
        <taxon>Agaricomycotina</taxon>
        <taxon>Agaricomycetes</taxon>
        <taxon>Polyporales</taxon>
        <taxon>Polyporaceae</taxon>
        <taxon>Ganoderma</taxon>
    </lineage>
</organism>
<dbReference type="CDD" id="cd18831">
    <property type="entry name" value="GH43_AnAbnA-like"/>
    <property type="match status" value="1"/>
</dbReference>
<feature type="site" description="Important for catalytic activity, responsible for pKa modulation of the active site Glu and correct orientation of both the proton donor and substrate" evidence="7">
    <location>
        <position position="151"/>
    </location>
</feature>
<comment type="pathway">
    <text evidence="1">Glycan metabolism; L-arabinan degradation.</text>
</comment>
<evidence type="ECO:0000256" key="7">
    <source>
        <dbReference type="PIRSR" id="PIRSR606710-2"/>
    </source>
</evidence>
<keyword evidence="9" id="KW-0732">Signal</keyword>
<feature type="signal peptide" evidence="9">
    <location>
        <begin position="1"/>
        <end position="19"/>
    </location>
</feature>
<evidence type="ECO:0000256" key="3">
    <source>
        <dbReference type="ARBA" id="ARBA00022801"/>
    </source>
</evidence>
<sequence>MRIFRILSSLASLVAFALATPNPLPGSSNITLRDPAILYNSASKKYFVFSTGDHIPIFTSTSLLGPWTNVGAVLPSCTSITGITPAGDCSLWAPDVHLVNGEYVLYYSVSTGGSQNSAIGVATSPSMEPGTWTDHGQVVRSQPGDAFNSIDPNLVVDFDGELKLGFGSWWGGIFQIVLSSVTTQMESPPGDHLAGGNSRPAEGGFTYQPPGGFYWYEFFSDGITPLQGATSRPAPGAEYKVRVGRGPSATGPFIDQTGDSITDGTTSGTLVLGSHDNIYAPGGQSLFRDPVSNRDVIVYHYVIERRLWGAVVPGDQLPHHLSASPPPPRSRMTLLTLSDDVLFLIFSLFRGREALPSCLTCKRVYPLAVARVASSAVCRSPAQLRRLRDYYLSTDRITGVPRAKYLEDLHIDATTFKKQPNGAEPVPLHLVAELLSHAHNIRWLALDEFLTAVEAEPKIVLALSSMQRLAQIRLSKVEDDAVYALQRVGNPKRLTLASLVYDEEYADGGHRIPKLFSALAIIPNLHTLMLWEFKPWIEEDDAPSFPPLPTVRYLLLSWASPPAIGIIEHCPNLSTLAFSGDFDIADETESIGPRWRPLRCVMLAESRDGVCVVDRLGPVSLFQVTKSLDVAAQMANPFFLELLRLASPVGLYLGLEVYQCQWALSSPFWKDFPEAGSMLRSLELKLDWSIPWSGPDYEQMLRQLLDTLGNILLLVLKVVVPQTSVPSRMFCGLNINAAAYKGKLAEAKVREKERVQAVAEMPQPLVDAIPSLRYFCLTDMEPNPALADDADVSEYPDESDTNEAENNGTPEHWKWDALRETGPTKQMWWKIVEEDGRKVMVEISADEGERVKREVELQEDEEMLQIEAAAKYSLSM</sequence>
<dbReference type="SUPFAM" id="SSF75005">
    <property type="entry name" value="Arabinanase/levansucrase/invertase"/>
    <property type="match status" value="1"/>
</dbReference>
<feature type="active site" description="Proton acceptor" evidence="6">
    <location>
        <position position="34"/>
    </location>
</feature>
<dbReference type="GO" id="GO:0004553">
    <property type="term" value="F:hydrolase activity, hydrolyzing O-glycosyl compounds"/>
    <property type="evidence" value="ECO:0007669"/>
    <property type="project" value="InterPro"/>
</dbReference>
<reference evidence="10" key="1">
    <citation type="submission" date="2019-10" db="EMBL/GenBank/DDBJ databases">
        <authorList>
            <person name="Nor Muhammad N."/>
        </authorList>
    </citation>
    <scope>NUCLEOTIDE SEQUENCE</scope>
</reference>
<dbReference type="GO" id="GO:0005975">
    <property type="term" value="P:carbohydrate metabolic process"/>
    <property type="evidence" value="ECO:0007669"/>
    <property type="project" value="InterPro"/>
</dbReference>
<evidence type="ECO:0000256" key="6">
    <source>
        <dbReference type="PIRSR" id="PIRSR606710-1"/>
    </source>
</evidence>
<feature type="region of interest" description="Disordered" evidence="8">
    <location>
        <begin position="785"/>
        <end position="811"/>
    </location>
</feature>
<evidence type="ECO:0000256" key="1">
    <source>
        <dbReference type="ARBA" id="ARBA00004834"/>
    </source>
</evidence>
<keyword evidence="4" id="KW-0326">Glycosidase</keyword>
<evidence type="ECO:0000256" key="4">
    <source>
        <dbReference type="ARBA" id="ARBA00023295"/>
    </source>
</evidence>
<dbReference type="SUPFAM" id="SSF52047">
    <property type="entry name" value="RNI-like"/>
    <property type="match status" value="1"/>
</dbReference>
<evidence type="ECO:0000256" key="2">
    <source>
        <dbReference type="ARBA" id="ARBA00009865"/>
    </source>
</evidence>
<dbReference type="InterPro" id="IPR032675">
    <property type="entry name" value="LRR_dom_sf"/>
</dbReference>
<dbReference type="Gene3D" id="2.115.10.20">
    <property type="entry name" value="Glycosyl hydrolase domain, family 43"/>
    <property type="match status" value="1"/>
</dbReference>
<accession>A0A5K1K2J8</accession>
<dbReference type="InterPro" id="IPR023296">
    <property type="entry name" value="Glyco_hydro_beta-prop_sf"/>
</dbReference>